<dbReference type="Proteomes" id="UP000053263">
    <property type="component" value="Unassembled WGS sequence"/>
</dbReference>
<keyword evidence="3" id="KW-1185">Reference proteome</keyword>
<gene>
    <name evidence="2" type="ORF">PLICRDRAFT_179313</name>
</gene>
<evidence type="ECO:0000256" key="1">
    <source>
        <dbReference type="SAM" id="MobiDB-lite"/>
    </source>
</evidence>
<dbReference type="EMBL" id="KN832570">
    <property type="protein sequence ID" value="KII84487.1"/>
    <property type="molecule type" value="Genomic_DNA"/>
</dbReference>
<name>A0A0C9SR98_PLICR</name>
<dbReference type="HOGENOM" id="CLU_1272750_0_0_1"/>
<evidence type="ECO:0000313" key="3">
    <source>
        <dbReference type="Proteomes" id="UP000053263"/>
    </source>
</evidence>
<organism evidence="2 3">
    <name type="scientific">Plicaturopsis crispa FD-325 SS-3</name>
    <dbReference type="NCBI Taxonomy" id="944288"/>
    <lineage>
        <taxon>Eukaryota</taxon>
        <taxon>Fungi</taxon>
        <taxon>Dikarya</taxon>
        <taxon>Basidiomycota</taxon>
        <taxon>Agaricomycotina</taxon>
        <taxon>Agaricomycetes</taxon>
        <taxon>Agaricomycetidae</taxon>
        <taxon>Amylocorticiales</taxon>
        <taxon>Amylocorticiaceae</taxon>
        <taxon>Plicatura</taxon>
        <taxon>Plicaturopsis crispa</taxon>
    </lineage>
</organism>
<accession>A0A0C9SR98</accession>
<proteinExistence type="predicted"/>
<protein>
    <submittedName>
        <fullName evidence="2">Uncharacterized protein</fullName>
    </submittedName>
</protein>
<reference evidence="2 3" key="1">
    <citation type="submission" date="2014-06" db="EMBL/GenBank/DDBJ databases">
        <title>Evolutionary Origins and Diversification of the Mycorrhizal Mutualists.</title>
        <authorList>
            <consortium name="DOE Joint Genome Institute"/>
            <consortium name="Mycorrhizal Genomics Consortium"/>
            <person name="Kohler A."/>
            <person name="Kuo A."/>
            <person name="Nagy L.G."/>
            <person name="Floudas D."/>
            <person name="Copeland A."/>
            <person name="Barry K.W."/>
            <person name="Cichocki N."/>
            <person name="Veneault-Fourrey C."/>
            <person name="LaButti K."/>
            <person name="Lindquist E.A."/>
            <person name="Lipzen A."/>
            <person name="Lundell T."/>
            <person name="Morin E."/>
            <person name="Murat C."/>
            <person name="Riley R."/>
            <person name="Ohm R."/>
            <person name="Sun H."/>
            <person name="Tunlid A."/>
            <person name="Henrissat B."/>
            <person name="Grigoriev I.V."/>
            <person name="Hibbett D.S."/>
            <person name="Martin F."/>
        </authorList>
    </citation>
    <scope>NUCLEOTIDE SEQUENCE [LARGE SCALE GENOMIC DNA]</scope>
    <source>
        <strain evidence="2 3">FD-325 SS-3</strain>
    </source>
</reference>
<feature type="region of interest" description="Disordered" evidence="1">
    <location>
        <begin position="90"/>
        <end position="109"/>
    </location>
</feature>
<evidence type="ECO:0000313" key="2">
    <source>
        <dbReference type="EMBL" id="KII84487.1"/>
    </source>
</evidence>
<dbReference type="AlphaFoldDB" id="A0A0C9SR98"/>
<sequence length="217" mass="23199">MRGLGIGGKSLRRRGSILPVNASLQLATFWIVPPWSFGAQTKGPNRYTNLELPECIISLSARHDGSFNFWIPPVAISSTVLVTAIDGAQQAGVPQPPARPDKSNAQHPARRLRLHPHSCLAGAARFRGSYPLGQRMKAQTGYVHGQLYAQEAKHGKLRYQRALAATVTERVAASQSVAAHSSQRAATLLCATLCRCAVPVVARSPCTNVYPAVGTGA</sequence>